<dbReference type="AlphaFoldDB" id="A0A917TFT3"/>
<accession>A0A917TFT3</accession>
<gene>
    <name evidence="2" type="primary">swrB</name>
    <name evidence="2" type="ORF">GCM10011351_04340</name>
</gene>
<evidence type="ECO:0000256" key="1">
    <source>
        <dbReference type="SAM" id="MobiDB-lite"/>
    </source>
</evidence>
<proteinExistence type="predicted"/>
<evidence type="ECO:0000313" key="2">
    <source>
        <dbReference type="EMBL" id="GGM21625.1"/>
    </source>
</evidence>
<reference evidence="2" key="1">
    <citation type="journal article" date="2014" name="Int. J. Syst. Evol. Microbiol.">
        <title>Complete genome sequence of Corynebacterium casei LMG S-19264T (=DSM 44701T), isolated from a smear-ripened cheese.</title>
        <authorList>
            <consortium name="US DOE Joint Genome Institute (JGI-PGF)"/>
            <person name="Walter F."/>
            <person name="Albersmeier A."/>
            <person name="Kalinowski J."/>
            <person name="Ruckert C."/>
        </authorList>
    </citation>
    <scope>NUCLEOTIDE SEQUENCE</scope>
    <source>
        <strain evidence="2">CGMCC 1.6333</strain>
    </source>
</reference>
<feature type="region of interest" description="Disordered" evidence="1">
    <location>
        <begin position="77"/>
        <end position="118"/>
    </location>
</feature>
<evidence type="ECO:0000313" key="3">
    <source>
        <dbReference type="Proteomes" id="UP000618460"/>
    </source>
</evidence>
<dbReference type="InterPro" id="IPR046118">
    <property type="entry name" value="DUF6115"/>
</dbReference>
<dbReference type="Pfam" id="PF19610">
    <property type="entry name" value="DUF6115"/>
    <property type="match status" value="1"/>
</dbReference>
<sequence>MLYFLLLISFLLHAVTFIIIKVLKDRIAQPDDIQTQMSQQQKEMEELLAVYLLEIREENEKFLDTLKRNPNVTEKKEDLITDAVATTSREKTKNVSPIDSSPSLKTNESKSYQPPIENDQQDIVERSLSAQVLSLHNQGESIESIARKLDCGKTEIELMIKFHQKNS</sequence>
<dbReference type="Proteomes" id="UP000618460">
    <property type="component" value="Unassembled WGS sequence"/>
</dbReference>
<keyword evidence="3" id="KW-1185">Reference proteome</keyword>
<dbReference type="RefSeq" id="WP_117151849.1">
    <property type="nucleotide sequence ID" value="NZ_BMLG01000001.1"/>
</dbReference>
<organism evidence="2 3">
    <name type="scientific">Paraliobacillus quinghaiensis</name>
    <dbReference type="NCBI Taxonomy" id="470815"/>
    <lineage>
        <taxon>Bacteria</taxon>
        <taxon>Bacillati</taxon>
        <taxon>Bacillota</taxon>
        <taxon>Bacilli</taxon>
        <taxon>Bacillales</taxon>
        <taxon>Bacillaceae</taxon>
        <taxon>Paraliobacillus</taxon>
    </lineage>
</organism>
<comment type="caution">
    <text evidence="2">The sequence shown here is derived from an EMBL/GenBank/DDBJ whole genome shotgun (WGS) entry which is preliminary data.</text>
</comment>
<name>A0A917TFT3_9BACI</name>
<feature type="compositionally biased region" description="Polar residues" evidence="1">
    <location>
        <begin position="94"/>
        <end position="112"/>
    </location>
</feature>
<dbReference type="OrthoDB" id="1708317at2"/>
<dbReference type="EMBL" id="BMLG01000001">
    <property type="protein sequence ID" value="GGM21625.1"/>
    <property type="molecule type" value="Genomic_DNA"/>
</dbReference>
<reference evidence="2" key="2">
    <citation type="submission" date="2020-09" db="EMBL/GenBank/DDBJ databases">
        <authorList>
            <person name="Sun Q."/>
            <person name="Zhou Y."/>
        </authorList>
    </citation>
    <scope>NUCLEOTIDE SEQUENCE</scope>
    <source>
        <strain evidence="2">CGMCC 1.6333</strain>
    </source>
</reference>
<protein>
    <submittedName>
        <fullName evidence="2">Swarming motility protein SwrB</fullName>
    </submittedName>
</protein>